<proteinExistence type="predicted"/>
<evidence type="ECO:0000313" key="3">
    <source>
        <dbReference type="Proteomes" id="UP000252698"/>
    </source>
</evidence>
<feature type="region of interest" description="Disordered" evidence="1">
    <location>
        <begin position="25"/>
        <end position="75"/>
    </location>
</feature>
<protein>
    <submittedName>
        <fullName evidence="2">Uncharacterized protein</fullName>
    </submittedName>
</protein>
<sequence>MLVTSWVVLAAGGWGLTRWLGEPVAIDGPTPGTVRTPNPVSGGGPGPQPEHECDGASRASSLSPAVSPFPTATAVRDSGMVRQSVCVRLKGRSPAGPSGD</sequence>
<evidence type="ECO:0000256" key="1">
    <source>
        <dbReference type="SAM" id="MobiDB-lite"/>
    </source>
</evidence>
<gene>
    <name evidence="2" type="ORF">C5746_25760</name>
</gene>
<dbReference type="Proteomes" id="UP000252698">
    <property type="component" value="Chromosome"/>
</dbReference>
<accession>A0A2Z5JHD1</accession>
<dbReference type="EMBL" id="CP027306">
    <property type="protein sequence ID" value="AXE79767.1"/>
    <property type="molecule type" value="Genomic_DNA"/>
</dbReference>
<reference evidence="2 3" key="1">
    <citation type="journal article" date="2018" name="Front. Microbiol.">
        <title>Genome Sequencing of Streptomyces atratus SCSIOZH16 and Activation Production of Nocardamine via Metabolic Engineering.</title>
        <authorList>
            <person name="Li Y."/>
            <person name="Zhang C."/>
            <person name="Liu C."/>
            <person name="Ju J."/>
            <person name="Ma J."/>
        </authorList>
    </citation>
    <scope>NUCLEOTIDE SEQUENCE [LARGE SCALE GENOMIC DNA]</scope>
    <source>
        <strain evidence="2 3">SCSIO_ZH16</strain>
    </source>
</reference>
<evidence type="ECO:0000313" key="2">
    <source>
        <dbReference type="EMBL" id="AXE79767.1"/>
    </source>
</evidence>
<name>A0A2Z5JHD1_STRAR</name>
<organism evidence="2 3">
    <name type="scientific">Streptomyces atratus</name>
    <dbReference type="NCBI Taxonomy" id="1893"/>
    <lineage>
        <taxon>Bacteria</taxon>
        <taxon>Bacillati</taxon>
        <taxon>Actinomycetota</taxon>
        <taxon>Actinomycetes</taxon>
        <taxon>Kitasatosporales</taxon>
        <taxon>Streptomycetaceae</taxon>
        <taxon>Streptomyces</taxon>
    </lineage>
</organism>
<dbReference type="KEGG" id="sata:C5746_25760"/>
<dbReference type="AlphaFoldDB" id="A0A2Z5JHD1"/>